<evidence type="ECO:0000313" key="2">
    <source>
        <dbReference type="Proteomes" id="UP000268162"/>
    </source>
</evidence>
<name>A0A4P9ZJI8_9FUNG</name>
<sequence>MNGAMSIPTTTGPVVGLDDSAGAHGVESSFGSTPSGVVDFVLTTSCLLFHELFRSQNHAPTISSVVILQQHHMFAFFAYQLTRPRTTGVVQNLIVTLWSLTNTRHAVEQLVSQQILPALEKCPLWSTMTPLDRPGESIPRVVHTLVLLVLSILTNVVRTLGQHSMVQMQVLAVLESLSPYLDRVMVQLQQVETIRGPPQPWDIHQLATIESLVKLANAVAAHGQQWSRTLLPTIVTPILLRYVYWFCRPSQLRMADPWNTGEVGLTAPAAEPTEENSVQPATQTPAATPLMSNLAPTIYCDPSRTPVSLVTLCLTGSGDPAAAVVLEPYMSASATSPLHTPGPAQLQTCLVGHVLDVIRGTLFALFGFTPTLPDVANLLAGRDPNIGLEDTFGHQLPWLELSMSVSNTHLTLGTLLDLVSEILATLENTTGSNSNAPPNPALSTVGVANLFGKLKSNASTGGPGASASSDSKSGQSLPALMTDVLQHELLYILAQVTLQAKLPSSVRSALANGNYHHAAPSHFRDNILPSISREISHSIRRLEKALEPQVQVLPKATDNSSAGVQARSRAESSLAGLAKLCQLYPDLLQTIIRS</sequence>
<proteinExistence type="predicted"/>
<dbReference type="EMBL" id="ML004166">
    <property type="protein sequence ID" value="RKP33233.1"/>
    <property type="molecule type" value="Genomic_DNA"/>
</dbReference>
<gene>
    <name evidence="1" type="ORF">BJ085DRAFT_32347</name>
</gene>
<keyword evidence="2" id="KW-1185">Reference proteome</keyword>
<dbReference type="AlphaFoldDB" id="A0A4P9ZJI8"/>
<accession>A0A4P9ZJI8</accession>
<protein>
    <submittedName>
        <fullName evidence="1">Uncharacterized protein</fullName>
    </submittedName>
</protein>
<reference evidence="2" key="1">
    <citation type="journal article" date="2018" name="Nat. Microbiol.">
        <title>Leveraging single-cell genomics to expand the fungal tree of life.</title>
        <authorList>
            <person name="Ahrendt S.R."/>
            <person name="Quandt C.A."/>
            <person name="Ciobanu D."/>
            <person name="Clum A."/>
            <person name="Salamov A."/>
            <person name="Andreopoulos B."/>
            <person name="Cheng J.F."/>
            <person name="Woyke T."/>
            <person name="Pelin A."/>
            <person name="Henrissat B."/>
            <person name="Reynolds N.K."/>
            <person name="Benny G.L."/>
            <person name="Smith M.E."/>
            <person name="James T.Y."/>
            <person name="Grigoriev I.V."/>
        </authorList>
    </citation>
    <scope>NUCLEOTIDE SEQUENCE [LARGE SCALE GENOMIC DNA]</scope>
    <source>
        <strain evidence="2">RSA 468</strain>
    </source>
</reference>
<organism evidence="1 2">
    <name type="scientific">Dimargaris cristalligena</name>
    <dbReference type="NCBI Taxonomy" id="215637"/>
    <lineage>
        <taxon>Eukaryota</taxon>
        <taxon>Fungi</taxon>
        <taxon>Fungi incertae sedis</taxon>
        <taxon>Zoopagomycota</taxon>
        <taxon>Kickxellomycotina</taxon>
        <taxon>Dimargaritomycetes</taxon>
        <taxon>Dimargaritales</taxon>
        <taxon>Dimargaritaceae</taxon>
        <taxon>Dimargaris</taxon>
    </lineage>
</organism>
<evidence type="ECO:0000313" key="1">
    <source>
        <dbReference type="EMBL" id="RKP33233.1"/>
    </source>
</evidence>
<dbReference type="Proteomes" id="UP000268162">
    <property type="component" value="Unassembled WGS sequence"/>
</dbReference>